<dbReference type="GO" id="GO:0005254">
    <property type="term" value="F:chloride channel activity"/>
    <property type="evidence" value="ECO:0007669"/>
    <property type="project" value="TreeGrafter"/>
</dbReference>
<evidence type="ECO:0000313" key="7">
    <source>
        <dbReference type="EMBL" id="JAC82864.1"/>
    </source>
</evidence>
<keyword evidence="3 5" id="KW-1133">Transmembrane helix</keyword>
<evidence type="ECO:0000256" key="3">
    <source>
        <dbReference type="ARBA" id="ARBA00022989"/>
    </source>
</evidence>
<dbReference type="InterPro" id="IPR007632">
    <property type="entry name" value="Anoctamin"/>
</dbReference>
<protein>
    <recommendedName>
        <fullName evidence="6">Anoctamin transmembrane domain-containing protein</fullName>
    </recommendedName>
</protein>
<reference evidence="7" key="1">
    <citation type="submission" date="2014-05" db="EMBL/GenBank/DDBJ databases">
        <title>The transcriptome of the halophilic microalga Tetraselmis sp. GSL018 isolated from the Great Salt Lake, Utah.</title>
        <authorList>
            <person name="Jinkerson R.E."/>
            <person name="D'Adamo S."/>
            <person name="Posewitz M.C."/>
        </authorList>
    </citation>
    <scope>NUCLEOTIDE SEQUENCE</scope>
    <source>
        <strain evidence="7">GSL018</strain>
    </source>
</reference>
<evidence type="ECO:0000256" key="2">
    <source>
        <dbReference type="ARBA" id="ARBA00022692"/>
    </source>
</evidence>
<feature type="transmembrane region" description="Helical" evidence="5">
    <location>
        <begin position="195"/>
        <end position="215"/>
    </location>
</feature>
<dbReference type="AlphaFoldDB" id="A0A061SIH7"/>
<keyword evidence="2 5" id="KW-0812">Transmembrane</keyword>
<evidence type="ECO:0000259" key="6">
    <source>
        <dbReference type="Pfam" id="PF04547"/>
    </source>
</evidence>
<feature type="non-terminal residue" evidence="7">
    <location>
        <position position="291"/>
    </location>
</feature>
<gene>
    <name evidence="7" type="ORF">TSPGSL018_4701</name>
</gene>
<dbReference type="PANTHER" id="PTHR12308:SF73">
    <property type="entry name" value="ANOCTAMIN"/>
    <property type="match status" value="1"/>
</dbReference>
<dbReference type="PANTHER" id="PTHR12308">
    <property type="entry name" value="ANOCTAMIN"/>
    <property type="match status" value="1"/>
</dbReference>
<dbReference type="Pfam" id="PF04547">
    <property type="entry name" value="Anoctamin"/>
    <property type="match status" value="1"/>
</dbReference>
<proteinExistence type="predicted"/>
<feature type="transmembrane region" description="Helical" evidence="5">
    <location>
        <begin position="227"/>
        <end position="247"/>
    </location>
</feature>
<dbReference type="InterPro" id="IPR049452">
    <property type="entry name" value="Anoctamin_TM"/>
</dbReference>
<dbReference type="EMBL" id="GBEZ01002167">
    <property type="protein sequence ID" value="JAC82864.1"/>
    <property type="molecule type" value="Transcribed_RNA"/>
</dbReference>
<accession>A0A061SIH7</accession>
<feature type="domain" description="Anoctamin transmembrane" evidence="6">
    <location>
        <begin position="178"/>
        <end position="260"/>
    </location>
</feature>
<dbReference type="GO" id="GO:0016020">
    <property type="term" value="C:membrane"/>
    <property type="evidence" value="ECO:0007669"/>
    <property type="project" value="UniProtKB-SubCell"/>
</dbReference>
<sequence>MTDPLWPVVLEFGSQEDAKEVLGYLRDQLIASGLEADVAADDLLLVRQPRDCAELFATLSPDIRKQPKKGCHKIAFDKNIRCVFLGIDEPDFFLPFEAAYLTTSHINTIEASTEFKEKFARQSRPGLPPHPRESGRLIDLCRLKGIINNIFPVHEPERVSALWRKYRFQVIPDANLFRDYFGDGVGFYVAWMRHYTLWLCFPAVFGLATASYHVLGASEGLTVEDNPYVPFFAFGMVIWAALFNKFWARRACQLRFEWHGELEPDSPSPGWLPGKAAQKPCDRRIGAFLPP</sequence>
<comment type="subcellular location">
    <subcellularLocation>
        <location evidence="1">Membrane</location>
        <topology evidence="1">Multi-pass membrane protein</topology>
    </subcellularLocation>
</comment>
<evidence type="ECO:0000256" key="4">
    <source>
        <dbReference type="ARBA" id="ARBA00023136"/>
    </source>
</evidence>
<name>A0A061SIH7_9CHLO</name>
<evidence type="ECO:0000256" key="5">
    <source>
        <dbReference type="SAM" id="Phobius"/>
    </source>
</evidence>
<evidence type="ECO:0000256" key="1">
    <source>
        <dbReference type="ARBA" id="ARBA00004141"/>
    </source>
</evidence>
<keyword evidence="4 5" id="KW-0472">Membrane</keyword>
<organism evidence="7">
    <name type="scientific">Tetraselmis sp. GSL018</name>
    <dbReference type="NCBI Taxonomy" id="582737"/>
    <lineage>
        <taxon>Eukaryota</taxon>
        <taxon>Viridiplantae</taxon>
        <taxon>Chlorophyta</taxon>
        <taxon>core chlorophytes</taxon>
        <taxon>Chlorodendrophyceae</taxon>
        <taxon>Chlorodendrales</taxon>
        <taxon>Chlorodendraceae</taxon>
        <taxon>Tetraselmis</taxon>
    </lineage>
</organism>